<proteinExistence type="predicted"/>
<dbReference type="SFLD" id="SFLDG01140">
    <property type="entry name" value="C2.B:_Phosphomannomutase_and_P"/>
    <property type="match status" value="1"/>
</dbReference>
<evidence type="ECO:0000313" key="2">
    <source>
        <dbReference type="Proteomes" id="UP001229209"/>
    </source>
</evidence>
<dbReference type="SFLD" id="SFLDS00003">
    <property type="entry name" value="Haloacid_Dehalogenase"/>
    <property type="match status" value="1"/>
</dbReference>
<dbReference type="InterPro" id="IPR023214">
    <property type="entry name" value="HAD_sf"/>
</dbReference>
<dbReference type="Pfam" id="PF08282">
    <property type="entry name" value="Hydrolase_3"/>
    <property type="match status" value="1"/>
</dbReference>
<protein>
    <submittedName>
        <fullName evidence="1">Cof subfamily protein (Haloacid dehalogenase superfamily)</fullName>
    </submittedName>
</protein>
<dbReference type="PANTHER" id="PTHR10000:SF25">
    <property type="entry name" value="PHOSPHATASE YKRA-RELATED"/>
    <property type="match status" value="1"/>
</dbReference>
<dbReference type="InterPro" id="IPR006379">
    <property type="entry name" value="HAD-SF_hydro_IIB"/>
</dbReference>
<evidence type="ECO:0000313" key="1">
    <source>
        <dbReference type="EMBL" id="MDP9728192.1"/>
    </source>
</evidence>
<sequence>MKVLDIRMVFLDIDGTLYTEGQLIDSAVQAVQQLHRKNIPVSLCTGRSYIHAKNIQSALQIQNGVYFNGSLAIAQQKTVYSTPFSTETTQSLIDLLQQYGHPFIMHTDSRVLSFNQNYLPYKEILDAFHFPEIEILLEDQWDIHSYPIYQFNGFFEKDWDSLIEQSATDCFVYRWDNQAVDLQILHSDKHLGALSILHEYKIDPQHALHIGDGGNDIGMFHALGYSVAMGNASVDIQNEAKMVTLPAEEDGVYHALRNLKLIE</sequence>
<gene>
    <name evidence="1" type="ORF">J2S04_001124</name>
</gene>
<dbReference type="NCBIfam" id="TIGR01484">
    <property type="entry name" value="HAD-SF-IIB"/>
    <property type="match status" value="1"/>
</dbReference>
<dbReference type="Gene3D" id="3.40.50.1000">
    <property type="entry name" value="HAD superfamily/HAD-like"/>
    <property type="match status" value="1"/>
</dbReference>
<dbReference type="SUPFAM" id="SSF56784">
    <property type="entry name" value="HAD-like"/>
    <property type="match status" value="1"/>
</dbReference>
<keyword evidence="2" id="KW-1185">Reference proteome</keyword>
<reference evidence="1 2" key="1">
    <citation type="submission" date="2023-07" db="EMBL/GenBank/DDBJ databases">
        <title>Genomic Encyclopedia of Type Strains, Phase IV (KMG-IV): sequencing the most valuable type-strain genomes for metagenomic binning, comparative biology and taxonomic classification.</title>
        <authorList>
            <person name="Goeker M."/>
        </authorList>
    </citation>
    <scope>NUCLEOTIDE SEQUENCE [LARGE SCALE GENOMIC DNA]</scope>
    <source>
        <strain evidence="1 2">DSM 25924</strain>
    </source>
</reference>
<dbReference type="InterPro" id="IPR000150">
    <property type="entry name" value="Cof"/>
</dbReference>
<dbReference type="EMBL" id="JAURUO010000005">
    <property type="protein sequence ID" value="MDP9728192.1"/>
    <property type="molecule type" value="Genomic_DNA"/>
</dbReference>
<dbReference type="NCBIfam" id="TIGR00099">
    <property type="entry name" value="Cof-subfamily"/>
    <property type="match status" value="1"/>
</dbReference>
<dbReference type="Proteomes" id="UP001229209">
    <property type="component" value="Unassembled WGS sequence"/>
</dbReference>
<name>A0ABT9LVA2_9BACL</name>
<accession>A0ABT9LVA2</accession>
<comment type="caution">
    <text evidence="1">The sequence shown here is derived from an EMBL/GenBank/DDBJ whole genome shotgun (WGS) entry which is preliminary data.</text>
</comment>
<dbReference type="InterPro" id="IPR036412">
    <property type="entry name" value="HAD-like_sf"/>
</dbReference>
<dbReference type="Gene3D" id="3.30.1240.10">
    <property type="match status" value="1"/>
</dbReference>
<organism evidence="1 2">
    <name type="scientific">Alicyclobacillus tolerans</name>
    <dbReference type="NCBI Taxonomy" id="90970"/>
    <lineage>
        <taxon>Bacteria</taxon>
        <taxon>Bacillati</taxon>
        <taxon>Bacillota</taxon>
        <taxon>Bacilli</taxon>
        <taxon>Bacillales</taxon>
        <taxon>Alicyclobacillaceae</taxon>
        <taxon>Alicyclobacillus</taxon>
    </lineage>
</organism>
<dbReference type="PANTHER" id="PTHR10000">
    <property type="entry name" value="PHOSPHOSERINE PHOSPHATASE"/>
    <property type="match status" value="1"/>
</dbReference>